<comment type="caution">
    <text evidence="1">The sequence shown here is derived from an EMBL/GenBank/DDBJ whole genome shotgun (WGS) entry which is preliminary data.</text>
</comment>
<evidence type="ECO:0000313" key="2">
    <source>
        <dbReference type="Proteomes" id="UP000006320"/>
    </source>
</evidence>
<name>A0AAV3V0W7_9ALTE</name>
<protein>
    <submittedName>
        <fullName evidence="1">Uncharacterized protein</fullName>
    </submittedName>
</protein>
<sequence length="47" mass="5509">MSKKRLGAFFVPVILQFIYSLFSQAYFADNLYLLTRTQKTIFQKGIT</sequence>
<dbReference type="AlphaFoldDB" id="A0AAV3V0W7"/>
<dbReference type="Proteomes" id="UP000006320">
    <property type="component" value="Unassembled WGS sequence"/>
</dbReference>
<gene>
    <name evidence="1" type="ORF">GCHA_2630</name>
</gene>
<reference evidence="1 2" key="1">
    <citation type="journal article" date="2017" name="Antonie Van Leeuwenhoek">
        <title>Rhizobium rhizosphaerae sp. nov., a novel species isolated from rice rhizosphere.</title>
        <authorList>
            <person name="Zhao J.J."/>
            <person name="Zhang J."/>
            <person name="Zhang R.J."/>
            <person name="Zhang C.W."/>
            <person name="Yin H.Q."/>
            <person name="Zhang X.X."/>
        </authorList>
    </citation>
    <scope>NUCLEOTIDE SEQUENCE [LARGE SCALE GENOMIC DNA]</scope>
    <source>
        <strain evidence="1 2">S18K6</strain>
    </source>
</reference>
<evidence type="ECO:0000313" key="1">
    <source>
        <dbReference type="EMBL" id="GAC10577.1"/>
    </source>
</evidence>
<organism evidence="1 2">
    <name type="scientific">Paraglaciecola chathamensis S18K6</name>
    <dbReference type="NCBI Taxonomy" id="1127672"/>
    <lineage>
        <taxon>Bacteria</taxon>
        <taxon>Pseudomonadati</taxon>
        <taxon>Pseudomonadota</taxon>
        <taxon>Gammaproteobacteria</taxon>
        <taxon>Alteromonadales</taxon>
        <taxon>Alteromonadaceae</taxon>
        <taxon>Paraglaciecola</taxon>
    </lineage>
</organism>
<proteinExistence type="predicted"/>
<dbReference type="EMBL" id="BAEM01000033">
    <property type="protein sequence ID" value="GAC10577.1"/>
    <property type="molecule type" value="Genomic_DNA"/>
</dbReference>
<accession>A0AAV3V0W7</accession>